<reference evidence="1 2" key="1">
    <citation type="submission" date="2013-02" db="EMBL/GenBank/DDBJ databases">
        <title>The complete genome sequence of Corynebacterium vitaeruminis DSM 20294.</title>
        <authorList>
            <person name="Ruckert C."/>
            <person name="Albersmeier A."/>
            <person name="Kalinowski J."/>
        </authorList>
    </citation>
    <scope>NUCLEOTIDE SEQUENCE [LARGE SCALE GENOMIC DNA]</scope>
    <source>
        <strain evidence="2">ATCC 10234</strain>
    </source>
</reference>
<dbReference type="STRING" id="1224164.B843_02910"/>
<dbReference type="Proteomes" id="UP000019222">
    <property type="component" value="Chromosome"/>
</dbReference>
<evidence type="ECO:0000313" key="2">
    <source>
        <dbReference type="Proteomes" id="UP000019222"/>
    </source>
</evidence>
<keyword evidence="2" id="KW-1185">Reference proteome</keyword>
<dbReference type="PATRIC" id="fig|1224164.3.peg.576"/>
<protein>
    <submittedName>
        <fullName evidence="1">NAD-dependent epimerase/dehydratase</fullName>
    </submittedName>
</protein>
<gene>
    <name evidence="1" type="ORF">B843_02910</name>
</gene>
<dbReference type="EMBL" id="CP004353">
    <property type="protein sequence ID" value="AHI21973.1"/>
    <property type="molecule type" value="Genomic_DNA"/>
</dbReference>
<dbReference type="Gene3D" id="3.40.50.720">
    <property type="entry name" value="NAD(P)-binding Rossmann-like Domain"/>
    <property type="match status" value="1"/>
</dbReference>
<accession>W5Y657</accession>
<proteinExistence type="predicted"/>
<dbReference type="PROSITE" id="PS51257">
    <property type="entry name" value="PROKAR_LIPOPROTEIN"/>
    <property type="match status" value="1"/>
</dbReference>
<dbReference type="KEGG" id="cvt:B843_02910"/>
<organism evidence="1 2">
    <name type="scientific">Corynebacterium vitaeruminis DSM 20294</name>
    <dbReference type="NCBI Taxonomy" id="1224164"/>
    <lineage>
        <taxon>Bacteria</taxon>
        <taxon>Bacillati</taxon>
        <taxon>Actinomycetota</taxon>
        <taxon>Actinomycetes</taxon>
        <taxon>Mycobacteriales</taxon>
        <taxon>Corynebacteriaceae</taxon>
        <taxon>Corynebacterium</taxon>
    </lineage>
</organism>
<dbReference type="eggNOG" id="COG0451">
    <property type="taxonomic scope" value="Bacteria"/>
</dbReference>
<dbReference type="AlphaFoldDB" id="W5Y657"/>
<name>W5Y657_9CORY</name>
<dbReference type="SUPFAM" id="SSF51735">
    <property type="entry name" value="NAD(P)-binding Rossmann-fold domains"/>
    <property type="match status" value="1"/>
</dbReference>
<evidence type="ECO:0000313" key="1">
    <source>
        <dbReference type="EMBL" id="AHI21973.1"/>
    </source>
</evidence>
<dbReference type="InterPro" id="IPR036291">
    <property type="entry name" value="NAD(P)-bd_dom_sf"/>
</dbReference>
<sequence>MGTRSGTAAEGAQALALDASDTAALTAAATGCDAVVICTNPPYHRWETDWPPVIESAIAAAKATGARLVLMGNLYPFGKPTGPMSAATPEAPTEAKGRVRQQLWRMLQASGVPAAELRASDYFGPHAGPGTQAGDRLFFPLLSGKTAWVVGRPDALHSWSFAPDIGECLAILATRPELSGRIWVGPKSGDATLRKLSQMISPTAAVRRIPNLAVAALGLFLPLIREIHRILYQHTETYVLDDSELRAAFEFTPTPLEEAIRMTVDAARADLAAG</sequence>
<dbReference type="HOGENOM" id="CLU_049717_1_0_11"/>